<evidence type="ECO:0000313" key="2">
    <source>
        <dbReference type="Proteomes" id="UP000621540"/>
    </source>
</evidence>
<reference evidence="1 2" key="1">
    <citation type="submission" date="2020-08" db="EMBL/GenBank/DDBJ databases">
        <title>Genome public.</title>
        <authorList>
            <person name="Liu C."/>
            <person name="Sun Q."/>
        </authorList>
    </citation>
    <scope>NUCLEOTIDE SEQUENCE [LARGE SCALE GENOMIC DNA]</scope>
    <source>
        <strain evidence="1 2">BX0805</strain>
    </source>
</reference>
<dbReference type="GO" id="GO:0032259">
    <property type="term" value="P:methylation"/>
    <property type="evidence" value="ECO:0007669"/>
    <property type="project" value="UniProtKB-KW"/>
</dbReference>
<gene>
    <name evidence="1" type="ORF">H8Z76_06320</name>
</gene>
<proteinExistence type="predicted"/>
<dbReference type="InterPro" id="IPR006342">
    <property type="entry name" value="FkbM_mtfrase"/>
</dbReference>
<sequence>MEDFFIQIVESERQNDILEELKKESLPLVIWGNGSMSYSVRKILRHYEIEPVACWVDHADITEVDGMPVMSIEEIVKKYGAVNIVFGHSRYELADAISEKEGIHKCFCLINVCYEQWKHLTYEFVLTHKEEYERTYQWLEDDLSKKCLTAFLNCKLTEDFHYILPVYQEHISYFSNPFFEITESESLVDIGAYDGDTIRDFLKVRKCYERIYAIEPERESVNRLRAYISKTKLKNIDVYPYGCWNQNTELDFCEDQESSGVGSGGETKLKVYKLDDLLKNKKVSIIKINFLTGVCETLEGASGILKEQMPKLMIMAGFDEWGLIQIPQMIKAINSHYKIAIRYAAAMPARLILFAY</sequence>
<keyword evidence="2" id="KW-1185">Reference proteome</keyword>
<keyword evidence="1" id="KW-0489">Methyltransferase</keyword>
<dbReference type="EMBL" id="JACOQH010000003">
    <property type="protein sequence ID" value="MBC5753648.1"/>
    <property type="molecule type" value="Genomic_DNA"/>
</dbReference>
<dbReference type="InterPro" id="IPR029063">
    <property type="entry name" value="SAM-dependent_MTases_sf"/>
</dbReference>
<dbReference type="Proteomes" id="UP000621540">
    <property type="component" value="Unassembled WGS sequence"/>
</dbReference>
<accession>A0ABR7I9N7</accession>
<protein>
    <submittedName>
        <fullName evidence="1">FkbM family methyltransferase</fullName>
    </submittedName>
</protein>
<dbReference type="RefSeq" id="WP_147618477.1">
    <property type="nucleotide sequence ID" value="NZ_JACOQH010000003.1"/>
</dbReference>
<dbReference type="GO" id="GO:0008168">
    <property type="term" value="F:methyltransferase activity"/>
    <property type="evidence" value="ECO:0007669"/>
    <property type="project" value="UniProtKB-KW"/>
</dbReference>
<keyword evidence="1" id="KW-0808">Transferase</keyword>
<comment type="caution">
    <text evidence="1">The sequence shown here is derived from an EMBL/GenBank/DDBJ whole genome shotgun (WGS) entry which is preliminary data.</text>
</comment>
<evidence type="ECO:0000313" key="1">
    <source>
        <dbReference type="EMBL" id="MBC5753648.1"/>
    </source>
</evidence>
<dbReference type="SUPFAM" id="SSF53335">
    <property type="entry name" value="S-adenosyl-L-methionine-dependent methyltransferases"/>
    <property type="match status" value="1"/>
</dbReference>
<dbReference type="NCBIfam" id="TIGR01444">
    <property type="entry name" value="fkbM_fam"/>
    <property type="match status" value="1"/>
</dbReference>
<dbReference type="Gene3D" id="3.40.50.150">
    <property type="entry name" value="Vaccinia Virus protein VP39"/>
    <property type="match status" value="1"/>
</dbReference>
<name>A0ABR7I9N7_9FIRM</name>
<organism evidence="1 2">
    <name type="scientific">Roseburia yibonii</name>
    <dbReference type="NCBI Taxonomy" id="2763063"/>
    <lineage>
        <taxon>Bacteria</taxon>
        <taxon>Bacillati</taxon>
        <taxon>Bacillota</taxon>
        <taxon>Clostridia</taxon>
        <taxon>Lachnospirales</taxon>
        <taxon>Lachnospiraceae</taxon>
        <taxon>Roseburia</taxon>
    </lineage>
</organism>